<protein>
    <recommendedName>
        <fullName evidence="3">Type I-MYXAN CRISPR-associated protein Cas6/Cmx6</fullName>
    </recommendedName>
</protein>
<dbReference type="EMBL" id="JAEPDI010000012">
    <property type="protein sequence ID" value="MCG7939860.1"/>
    <property type="molecule type" value="Genomic_DNA"/>
</dbReference>
<name>A0A9E4N1J3_9GAMM</name>
<dbReference type="Proteomes" id="UP000886687">
    <property type="component" value="Unassembled WGS sequence"/>
</dbReference>
<sequence>MFWQEEEDEERFVVPDNVLDLLFKIKCATLPIDHAWALAQAIQQALPWFADEPNTGLHLIYGADSGNGWERPSGSDQLLYLSRRTPLILRLPNRRVEDAGALTGKILDIDGHSLEVGKSHTRLLGMTTTLYCRHLIAAENQSEDEFLHHSVEQLKALKLRFNKVLCGKGERFETPDGALMTKSLMVAGLPLDDAVTLQEEGLGPLRTRGFGLFNPHKTV</sequence>
<dbReference type="Pfam" id="PF09559">
    <property type="entry name" value="Cas6"/>
    <property type="match status" value="1"/>
</dbReference>
<dbReference type="InterPro" id="IPR014174">
    <property type="entry name" value="CRISPR-assoc_prot_Cas6/Cmx6"/>
</dbReference>
<evidence type="ECO:0000313" key="1">
    <source>
        <dbReference type="EMBL" id="MCG7939860.1"/>
    </source>
</evidence>
<organism evidence="1 2">
    <name type="scientific">Candidatus Thiodiazotropha lotti</name>
    <dbReference type="NCBI Taxonomy" id="2792787"/>
    <lineage>
        <taxon>Bacteria</taxon>
        <taxon>Pseudomonadati</taxon>
        <taxon>Pseudomonadota</taxon>
        <taxon>Gammaproteobacteria</taxon>
        <taxon>Chromatiales</taxon>
        <taxon>Sedimenticolaceae</taxon>
        <taxon>Candidatus Thiodiazotropha</taxon>
    </lineage>
</organism>
<accession>A0A9E4N1J3</accession>
<dbReference type="AlphaFoldDB" id="A0A9E4N1J3"/>
<proteinExistence type="predicted"/>
<reference evidence="1" key="1">
    <citation type="journal article" date="2021" name="Proc. Natl. Acad. Sci. U.S.A.">
        <title>Global biogeography of chemosynthetic symbionts reveals both localized and globally distributed symbiont groups. .</title>
        <authorList>
            <person name="Osvatic J.T."/>
            <person name="Wilkins L.G.E."/>
            <person name="Leibrecht L."/>
            <person name="Leray M."/>
            <person name="Zauner S."/>
            <person name="Polzin J."/>
            <person name="Camacho Y."/>
            <person name="Gros O."/>
            <person name="van Gils J.A."/>
            <person name="Eisen J.A."/>
            <person name="Petersen J.M."/>
            <person name="Yuen B."/>
        </authorList>
    </citation>
    <scope>NUCLEOTIDE SEQUENCE</scope>
    <source>
        <strain evidence="1">MAGL173</strain>
    </source>
</reference>
<evidence type="ECO:0000313" key="2">
    <source>
        <dbReference type="Proteomes" id="UP000886687"/>
    </source>
</evidence>
<evidence type="ECO:0008006" key="3">
    <source>
        <dbReference type="Google" id="ProtNLM"/>
    </source>
</evidence>
<gene>
    <name evidence="1" type="ORF">JAZ04_13530</name>
</gene>
<comment type="caution">
    <text evidence="1">The sequence shown here is derived from an EMBL/GenBank/DDBJ whole genome shotgun (WGS) entry which is preliminary data.</text>
</comment>